<dbReference type="OrthoDB" id="9784339at2"/>
<proteinExistence type="predicted"/>
<feature type="signal peptide" evidence="1">
    <location>
        <begin position="1"/>
        <end position="19"/>
    </location>
</feature>
<dbReference type="Gene3D" id="3.40.50.2300">
    <property type="match status" value="1"/>
</dbReference>
<protein>
    <recommendedName>
        <fullName evidence="2">Phosphotyrosine protein phosphatase I domain-containing protein</fullName>
    </recommendedName>
</protein>
<dbReference type="Proteomes" id="UP000316125">
    <property type="component" value="Chromosome"/>
</dbReference>
<evidence type="ECO:0000313" key="4">
    <source>
        <dbReference type="Proteomes" id="UP000316125"/>
    </source>
</evidence>
<feature type="chain" id="PRO_5039170232" description="Phosphotyrosine protein phosphatase I domain-containing protein" evidence="1">
    <location>
        <begin position="20"/>
        <end position="214"/>
    </location>
</feature>
<dbReference type="SMART" id="SM00226">
    <property type="entry name" value="LMWPc"/>
    <property type="match status" value="1"/>
</dbReference>
<dbReference type="Pfam" id="PF01451">
    <property type="entry name" value="LMWPc"/>
    <property type="match status" value="1"/>
</dbReference>
<dbReference type="RefSeq" id="WP_140036050.1">
    <property type="nucleotide sequence ID" value="NZ_CP041040.1"/>
</dbReference>
<evidence type="ECO:0000313" key="3">
    <source>
        <dbReference type="EMBL" id="QDE33764.1"/>
    </source>
</evidence>
<gene>
    <name evidence="3" type="ORF">FIV50_02495</name>
</gene>
<feature type="domain" description="Phosphotyrosine protein phosphatase I" evidence="2">
    <location>
        <begin position="2"/>
        <end position="123"/>
    </location>
</feature>
<dbReference type="InterPro" id="IPR023485">
    <property type="entry name" value="Ptyr_pPase"/>
</dbReference>
<keyword evidence="1" id="KW-0732">Signal</keyword>
<dbReference type="EMBL" id="CP041040">
    <property type="protein sequence ID" value="QDE33764.1"/>
    <property type="molecule type" value="Genomic_DNA"/>
</dbReference>
<evidence type="ECO:0000259" key="2">
    <source>
        <dbReference type="SMART" id="SM00226"/>
    </source>
</evidence>
<dbReference type="AlphaFoldDB" id="A0A4Y5YM61"/>
<reference evidence="3 4" key="1">
    <citation type="submission" date="2019-06" db="EMBL/GenBank/DDBJ databases">
        <title>Complete genome of Microbacterium foliorum M2.</title>
        <authorList>
            <person name="Cao G."/>
        </authorList>
    </citation>
    <scope>NUCLEOTIDE SEQUENCE [LARGE SCALE GENOMIC DNA]</scope>
    <source>
        <strain evidence="3 4">M2</strain>
    </source>
</reference>
<accession>A0A4Y5YM61</accession>
<organism evidence="3 4">
    <name type="scientific">Microbacterium foliorum</name>
    <dbReference type="NCBI Taxonomy" id="104336"/>
    <lineage>
        <taxon>Bacteria</taxon>
        <taxon>Bacillati</taxon>
        <taxon>Actinomycetota</taxon>
        <taxon>Actinomycetes</taxon>
        <taxon>Micrococcales</taxon>
        <taxon>Microbacteriaceae</taxon>
        <taxon>Microbacterium</taxon>
    </lineage>
</organism>
<name>A0A4Y5YM61_9MICO</name>
<evidence type="ECO:0000256" key="1">
    <source>
        <dbReference type="SAM" id="SignalP"/>
    </source>
</evidence>
<dbReference type="InterPro" id="IPR036196">
    <property type="entry name" value="Ptyr_pPase_sf"/>
</dbReference>
<sequence>MTAILFVCKANICRSPVMAFAFASSAAKNVDVAVSSAGTATSSGLGICEIGAAVIAAEPEGIAYAERHHSTALDAGQLARHDLIVVASREERAATARLLPSSRGGLFTLREAVELGRKPFDAAELKLVQGTLRAESLAAYAFLLDARRGTLDLQPRRGLFTRAASPMAQLDIPDFHHGRRRAHVQGVKGVLAETSALATQVSRGMHQIQQLSQS</sequence>
<dbReference type="SUPFAM" id="SSF52788">
    <property type="entry name" value="Phosphotyrosine protein phosphatases I"/>
    <property type="match status" value="1"/>
</dbReference>